<keyword evidence="4" id="KW-0521">NADP</keyword>
<keyword evidence="11" id="KW-1185">Reference proteome</keyword>
<evidence type="ECO:0000256" key="9">
    <source>
        <dbReference type="ARBA" id="ARBA00023264"/>
    </source>
</evidence>
<evidence type="ECO:0000313" key="10">
    <source>
        <dbReference type="EMBL" id="UOM51685.1"/>
    </source>
</evidence>
<evidence type="ECO:0000313" key="11">
    <source>
        <dbReference type="Proteomes" id="UP000829708"/>
    </source>
</evidence>
<keyword evidence="7" id="KW-0443">Lipid metabolism</keyword>
<keyword evidence="8" id="KW-0594">Phospholipid biosynthesis</keyword>
<name>A0ABY4DCB7_9SPIR</name>
<evidence type="ECO:0000256" key="2">
    <source>
        <dbReference type="ARBA" id="ARBA00022516"/>
    </source>
</evidence>
<proteinExistence type="predicted"/>
<keyword evidence="3" id="KW-0479">Metal-binding</keyword>
<organism evidence="10 11">
    <name type="scientific">Sphaerochaeta associata</name>
    <dbReference type="NCBI Taxonomy" id="1129264"/>
    <lineage>
        <taxon>Bacteria</taxon>
        <taxon>Pseudomonadati</taxon>
        <taxon>Spirochaetota</taxon>
        <taxon>Spirochaetia</taxon>
        <taxon>Spirochaetales</taxon>
        <taxon>Sphaerochaetaceae</taxon>
        <taxon>Sphaerochaeta</taxon>
    </lineage>
</organism>
<dbReference type="EMBL" id="CP094929">
    <property type="protein sequence ID" value="UOM51685.1"/>
    <property type="molecule type" value="Genomic_DNA"/>
</dbReference>
<sequence>MDTKISLVQRGALKKVGSTFVEAFGHTNALLIADGNTLRIGGFATARSLQKAGIEVRQFIFPAHPQPYADEHSIAQVRLSLEMDNSIAVVLGSGTLNDITKRASSELDRPYMVVATAPSVDGYTSYGAAVSIKGFKQTLSCAAPMVVLADTDILCEAPAEMIASGYGDCMAKYTAGMDWILADLLGVQPIRDDVWEMVQKPLRLVYAHHKGIANRQREGIGLLFDALSASGFAMQIMHDSRPASGAEHLISHIWEMEHLSKDGLPVSHGFKVAVGTMAIAHLYEELAMLDVTECYGKPTQSWEERKQAILSFFSNKTVAEEALSVSKAKFLEGKALQARRKALIALLPTLKERISVQLPPSKELRDSLIEVGCPVHPSHINATLEDLKRAVTGAQMIRNRYTVLDLYYELGLFDRALQSLEALSGRVG</sequence>
<protein>
    <submittedName>
        <fullName evidence="10">Sn-glycerol-1-phosphate dehydrogenase</fullName>
    </submittedName>
</protein>
<gene>
    <name evidence="10" type="ORF">MUG09_02700</name>
</gene>
<dbReference type="InterPro" id="IPR032837">
    <property type="entry name" value="G1PDH"/>
</dbReference>
<keyword evidence="6" id="KW-0520">NAD</keyword>
<dbReference type="RefSeq" id="WP_244773317.1">
    <property type="nucleotide sequence ID" value="NZ_CP094929.1"/>
</dbReference>
<evidence type="ECO:0000256" key="4">
    <source>
        <dbReference type="ARBA" id="ARBA00022857"/>
    </source>
</evidence>
<evidence type="ECO:0000256" key="7">
    <source>
        <dbReference type="ARBA" id="ARBA00023098"/>
    </source>
</evidence>
<evidence type="ECO:0000256" key="8">
    <source>
        <dbReference type="ARBA" id="ARBA00023209"/>
    </source>
</evidence>
<dbReference type="InterPro" id="IPR016205">
    <property type="entry name" value="Glycerol_DH"/>
</dbReference>
<keyword evidence="1" id="KW-0963">Cytoplasm</keyword>
<evidence type="ECO:0000256" key="3">
    <source>
        <dbReference type="ARBA" id="ARBA00022723"/>
    </source>
</evidence>
<keyword evidence="9" id="KW-1208">Phospholipid metabolism</keyword>
<accession>A0ABY4DCB7</accession>
<evidence type="ECO:0000256" key="1">
    <source>
        <dbReference type="ARBA" id="ARBA00022490"/>
    </source>
</evidence>
<dbReference type="Pfam" id="PF13685">
    <property type="entry name" value="Fe-ADH_2"/>
    <property type="match status" value="1"/>
</dbReference>
<dbReference type="Proteomes" id="UP000829708">
    <property type="component" value="Chromosome"/>
</dbReference>
<dbReference type="PANTHER" id="PTHR43616:SF5">
    <property type="entry name" value="GLYCEROL DEHYDROGENASE 1"/>
    <property type="match status" value="1"/>
</dbReference>
<dbReference type="Gene3D" id="3.40.50.1970">
    <property type="match status" value="1"/>
</dbReference>
<dbReference type="CDD" id="cd08175">
    <property type="entry name" value="G1PDH"/>
    <property type="match status" value="1"/>
</dbReference>
<keyword evidence="5" id="KW-0560">Oxidoreductase</keyword>
<dbReference type="SUPFAM" id="SSF56796">
    <property type="entry name" value="Dehydroquinate synthase-like"/>
    <property type="match status" value="1"/>
</dbReference>
<dbReference type="Gene3D" id="1.20.1090.10">
    <property type="entry name" value="Dehydroquinate synthase-like - alpha domain"/>
    <property type="match status" value="1"/>
</dbReference>
<evidence type="ECO:0000256" key="5">
    <source>
        <dbReference type="ARBA" id="ARBA00023002"/>
    </source>
</evidence>
<evidence type="ECO:0000256" key="6">
    <source>
        <dbReference type="ARBA" id="ARBA00023027"/>
    </source>
</evidence>
<keyword evidence="2" id="KW-0444">Lipid biosynthesis</keyword>
<dbReference type="PANTHER" id="PTHR43616">
    <property type="entry name" value="GLYCEROL DEHYDROGENASE"/>
    <property type="match status" value="1"/>
</dbReference>
<reference evidence="11" key="1">
    <citation type="journal article" date="2024" name="J Bioinform Genom">
        <title>Complete genome sequence of the type strain bacterium Sphaerochaeta associata GLS2t (VKM B-2742)t.</title>
        <authorList>
            <person name="Troshina O.Y."/>
            <person name="Tepeeva A.N."/>
            <person name="Arzamasceva V.O."/>
            <person name="Whitman W.B."/>
            <person name="Varghese N."/>
            <person name="Shapiro N."/>
            <person name="Woyke T."/>
            <person name="Kripides N.C."/>
            <person name="Vasilenko O.V."/>
        </authorList>
    </citation>
    <scope>NUCLEOTIDE SEQUENCE [LARGE SCALE GENOMIC DNA]</scope>
    <source>
        <strain evidence="11">GLS2T</strain>
    </source>
</reference>